<dbReference type="Proteomes" id="UP001272052">
    <property type="component" value="Unassembled WGS sequence"/>
</dbReference>
<dbReference type="EMBL" id="JAWDKC010000029">
    <property type="protein sequence ID" value="MDV0445984.1"/>
    <property type="molecule type" value="Genomic_DNA"/>
</dbReference>
<evidence type="ECO:0000313" key="3">
    <source>
        <dbReference type="Proteomes" id="UP001272052"/>
    </source>
</evidence>
<sequence length="210" mass="23840">MCRPFFKVLPIQVIAVQTEEIRIFERNELISAVVEKHERLIAEYQAEYDALTTTSTTLDTEIEDLKKRIEENEEKTGVFDEKKHHSGHEAVEELKKMELKQIDAEKIKAGISALTSSKISDSAEERKAVYETLRSDINNAEGGDKSVLLSKIEAAYQAYTEEHTLKEALDADKALLAQKQGEVSEDKRAGWLAVRIGSHKESLEYWKGMK</sequence>
<name>A0ABU3VRF2_9EURY</name>
<comment type="caution">
    <text evidence="2">The sequence shown here is derived from an EMBL/GenBank/DDBJ whole genome shotgun (WGS) entry which is preliminary data.</text>
</comment>
<reference evidence="2 3" key="1">
    <citation type="submission" date="2023-06" db="EMBL/GenBank/DDBJ databases">
        <title>Genome sequence of Methanimicrococcus sp. At1.</title>
        <authorList>
            <person name="Protasov E."/>
            <person name="Platt K."/>
            <person name="Poehlein A."/>
            <person name="Daniel R."/>
            <person name="Brune A."/>
        </authorList>
    </citation>
    <scope>NUCLEOTIDE SEQUENCE [LARGE SCALE GENOMIC DNA]</scope>
    <source>
        <strain evidence="2 3">At1</strain>
    </source>
</reference>
<proteinExistence type="predicted"/>
<protein>
    <submittedName>
        <fullName evidence="2">Uncharacterized protein</fullName>
    </submittedName>
</protein>
<gene>
    <name evidence="2" type="ORF">MmiAt1_15900</name>
</gene>
<feature type="coiled-coil region" evidence="1">
    <location>
        <begin position="27"/>
        <end position="75"/>
    </location>
</feature>
<keyword evidence="1" id="KW-0175">Coiled coil</keyword>
<evidence type="ECO:0000256" key="1">
    <source>
        <dbReference type="SAM" id="Coils"/>
    </source>
</evidence>
<accession>A0ABU3VRF2</accession>
<evidence type="ECO:0000313" key="2">
    <source>
        <dbReference type="EMBL" id="MDV0445984.1"/>
    </source>
</evidence>
<organism evidence="2 3">
    <name type="scientific">Methanimicrococcus hacksteinii</name>
    <dbReference type="NCBI Taxonomy" id="3028293"/>
    <lineage>
        <taxon>Archaea</taxon>
        <taxon>Methanobacteriati</taxon>
        <taxon>Methanobacteriota</taxon>
        <taxon>Stenosarchaea group</taxon>
        <taxon>Methanomicrobia</taxon>
        <taxon>Methanosarcinales</taxon>
        <taxon>Methanosarcinaceae</taxon>
        <taxon>Methanimicrococcus</taxon>
    </lineage>
</organism>
<keyword evidence="3" id="KW-1185">Reference proteome</keyword>